<sequence>MTTPIPDPIAVDGASISAYMKEQKSANLALVKHFAKQSDAVSATFKGLNSSGFIIIYTTPDNKEHEAFIEYNVSITKVEDVLPVLRAMTKEAEESVGMPNSLTGLPPLKAVKSATEVQKAQEEEIERLHHHNSSKETKSNALDVFYPADLHWQVLIALGLGTNALLAYASDEFLRENVPSFLFSIRQILTASLIRKIFQGALICHATEGLIALSICLNRNCYSVSNVCKWTVSTTLFGAASMSKLLDQGKRIRSGH</sequence>
<evidence type="ECO:0000259" key="1">
    <source>
        <dbReference type="Pfam" id="PF10615"/>
    </source>
</evidence>
<protein>
    <recommendedName>
        <fullName evidence="1">DUF2470 domain-containing protein</fullName>
    </recommendedName>
</protein>
<dbReference type="AlphaFoldDB" id="A0A9P6YCN1"/>
<gene>
    <name evidence="2" type="ORF">G6F51_005687</name>
</gene>
<dbReference type="OMA" id="YMSVHSA"/>
<reference evidence="2" key="1">
    <citation type="journal article" date="2020" name="Microb. Genom.">
        <title>Genetic diversity of clinical and environmental Mucorales isolates obtained from an investigation of mucormycosis cases among solid organ transplant recipients.</title>
        <authorList>
            <person name="Nguyen M.H."/>
            <person name="Kaul D."/>
            <person name="Muto C."/>
            <person name="Cheng S.J."/>
            <person name="Richter R.A."/>
            <person name="Bruno V.M."/>
            <person name="Liu G."/>
            <person name="Beyhan S."/>
            <person name="Sundermann A.J."/>
            <person name="Mounaud S."/>
            <person name="Pasculle A.W."/>
            <person name="Nierman W.C."/>
            <person name="Driscoll E."/>
            <person name="Cumbie R."/>
            <person name="Clancy C.J."/>
            <person name="Dupont C.L."/>
        </authorList>
    </citation>
    <scope>NUCLEOTIDE SEQUENCE</scope>
    <source>
        <strain evidence="2">GL16</strain>
    </source>
</reference>
<dbReference type="InterPro" id="IPR019595">
    <property type="entry name" value="DUF2470"/>
</dbReference>
<dbReference type="InterPro" id="IPR028110">
    <property type="entry name" value="TMEM254"/>
</dbReference>
<proteinExistence type="predicted"/>
<comment type="caution">
    <text evidence="2">The sequence shown here is derived from an EMBL/GenBank/DDBJ whole genome shotgun (WGS) entry which is preliminary data.</text>
</comment>
<dbReference type="EMBL" id="JAANIT010000716">
    <property type="protein sequence ID" value="KAG1545056.1"/>
    <property type="molecule type" value="Genomic_DNA"/>
</dbReference>
<feature type="domain" description="DUF2470" evidence="1">
    <location>
        <begin position="15"/>
        <end position="88"/>
    </location>
</feature>
<dbReference type="Pfam" id="PF14934">
    <property type="entry name" value="TMEM254"/>
    <property type="match status" value="1"/>
</dbReference>
<dbReference type="OrthoDB" id="5553410at2759"/>
<dbReference type="Pfam" id="PF10615">
    <property type="entry name" value="DUF2470"/>
    <property type="match status" value="1"/>
</dbReference>
<evidence type="ECO:0000313" key="2">
    <source>
        <dbReference type="EMBL" id="KAG1545056.1"/>
    </source>
</evidence>
<dbReference type="InterPro" id="IPR037119">
    <property type="entry name" value="Haem_oxidase_HugZ-like_sf"/>
</dbReference>
<accession>A0A9P6YCN1</accession>
<dbReference type="Gene3D" id="3.20.180.10">
    <property type="entry name" value="PNP-oxidase-like"/>
    <property type="match status" value="1"/>
</dbReference>
<evidence type="ECO:0000313" key="3">
    <source>
        <dbReference type="Proteomes" id="UP000717996"/>
    </source>
</evidence>
<organism evidence="2 3">
    <name type="scientific">Rhizopus oryzae</name>
    <name type="common">Mucormycosis agent</name>
    <name type="synonym">Rhizopus arrhizus var. delemar</name>
    <dbReference type="NCBI Taxonomy" id="64495"/>
    <lineage>
        <taxon>Eukaryota</taxon>
        <taxon>Fungi</taxon>
        <taxon>Fungi incertae sedis</taxon>
        <taxon>Mucoromycota</taxon>
        <taxon>Mucoromycotina</taxon>
        <taxon>Mucoromycetes</taxon>
        <taxon>Mucorales</taxon>
        <taxon>Mucorineae</taxon>
        <taxon>Rhizopodaceae</taxon>
        <taxon>Rhizopus</taxon>
    </lineage>
</organism>
<name>A0A9P6YCN1_RHIOR</name>
<dbReference type="Proteomes" id="UP000717996">
    <property type="component" value="Unassembled WGS sequence"/>
</dbReference>